<name>A0AA97A1I0_9EURY</name>
<dbReference type="GO" id="GO:0006824">
    <property type="term" value="P:cobalt ion transport"/>
    <property type="evidence" value="ECO:0007669"/>
    <property type="project" value="InterPro"/>
</dbReference>
<feature type="domain" description="ABC transporter" evidence="12">
    <location>
        <begin position="44"/>
        <end position="276"/>
    </location>
</feature>
<dbReference type="KEGG" id="mehf:MmiHf6_05780"/>
<dbReference type="FunFam" id="3.40.50.300:FF:000224">
    <property type="entry name" value="Energy-coupling factor transporter ATP-binding protein EcfA"/>
    <property type="match status" value="1"/>
</dbReference>
<evidence type="ECO:0000256" key="7">
    <source>
        <dbReference type="ARBA" id="ARBA00022967"/>
    </source>
</evidence>
<dbReference type="EMBL" id="CP131059">
    <property type="protein sequence ID" value="WNY23273.1"/>
    <property type="molecule type" value="Genomic_DNA"/>
</dbReference>
<evidence type="ECO:0000256" key="11">
    <source>
        <dbReference type="SAM" id="MobiDB-lite"/>
    </source>
</evidence>
<organism evidence="13 14">
    <name type="scientific">Methanimicrococcus hongohii</name>
    <dbReference type="NCBI Taxonomy" id="3028295"/>
    <lineage>
        <taxon>Archaea</taxon>
        <taxon>Methanobacteriati</taxon>
        <taxon>Methanobacteriota</taxon>
        <taxon>Stenosarchaea group</taxon>
        <taxon>Methanomicrobia</taxon>
        <taxon>Methanosarcinales</taxon>
        <taxon>Methanosarcinaceae</taxon>
        <taxon>Methanimicrococcus</taxon>
    </lineage>
</organism>
<dbReference type="PANTHER" id="PTHR43553">
    <property type="entry name" value="HEAVY METAL TRANSPORTER"/>
    <property type="match status" value="1"/>
</dbReference>
<dbReference type="Pfam" id="PF00005">
    <property type="entry name" value="ABC_tran"/>
    <property type="match status" value="1"/>
</dbReference>
<keyword evidence="8 10" id="KW-0472">Membrane</keyword>
<proteinExistence type="inferred from homology"/>
<comment type="function">
    <text evidence="9">Probably part of an ABC transporter complex. Responsible for energy coupling to the transport system.</text>
</comment>
<dbReference type="PROSITE" id="PS50893">
    <property type="entry name" value="ABC_TRANSPORTER_2"/>
    <property type="match status" value="1"/>
</dbReference>
<dbReference type="InterPro" id="IPR003439">
    <property type="entry name" value="ABC_transporter-like_ATP-bd"/>
</dbReference>
<dbReference type="InterPro" id="IPR003593">
    <property type="entry name" value="AAA+_ATPase"/>
</dbReference>
<dbReference type="InterPro" id="IPR050095">
    <property type="entry name" value="ECF_ABC_transporter_ATP-bd"/>
</dbReference>
<dbReference type="SUPFAM" id="SSF52540">
    <property type="entry name" value="P-loop containing nucleoside triphosphate hydrolases"/>
    <property type="match status" value="1"/>
</dbReference>
<evidence type="ECO:0000256" key="8">
    <source>
        <dbReference type="ARBA" id="ARBA00023136"/>
    </source>
</evidence>
<evidence type="ECO:0000256" key="9">
    <source>
        <dbReference type="ARBA" id="ARBA00025157"/>
    </source>
</evidence>
<comment type="similarity">
    <text evidence="2 10">Belongs to the ABC transporter superfamily.</text>
</comment>
<dbReference type="GO" id="GO:0005524">
    <property type="term" value="F:ATP binding"/>
    <property type="evidence" value="ECO:0007669"/>
    <property type="project" value="UniProtKB-UniRule"/>
</dbReference>
<evidence type="ECO:0000256" key="6">
    <source>
        <dbReference type="ARBA" id="ARBA00022840"/>
    </source>
</evidence>
<protein>
    <recommendedName>
        <fullName evidence="10">ABC transporter ATP-binding protein</fullName>
    </recommendedName>
</protein>
<reference evidence="13 14" key="1">
    <citation type="submission" date="2023-07" db="EMBL/GenBank/DDBJ databases">
        <title>Closed genoem sequence of Methanomicrococcus sp. Hf6.</title>
        <authorList>
            <person name="Poehlein A."/>
            <person name="Protasov E."/>
            <person name="Platt K."/>
            <person name="Reeh H."/>
            <person name="Daniel R."/>
            <person name="Brune A."/>
        </authorList>
    </citation>
    <scope>NUCLEOTIDE SEQUENCE [LARGE SCALE GENOMIC DNA]</scope>
    <source>
        <strain evidence="13 14">Hf6</strain>
    </source>
</reference>
<evidence type="ECO:0000256" key="3">
    <source>
        <dbReference type="ARBA" id="ARBA00022448"/>
    </source>
</evidence>
<dbReference type="InterPro" id="IPR017871">
    <property type="entry name" value="ABC_transporter-like_CS"/>
</dbReference>
<dbReference type="InterPro" id="IPR027417">
    <property type="entry name" value="P-loop_NTPase"/>
</dbReference>
<keyword evidence="4 10" id="KW-1003">Cell membrane</keyword>
<evidence type="ECO:0000256" key="10">
    <source>
        <dbReference type="RuleBase" id="RU364103"/>
    </source>
</evidence>
<dbReference type="PROSITE" id="PS00211">
    <property type="entry name" value="ABC_TRANSPORTER_1"/>
    <property type="match status" value="1"/>
</dbReference>
<dbReference type="GO" id="GO:0042626">
    <property type="term" value="F:ATPase-coupled transmembrane transporter activity"/>
    <property type="evidence" value="ECO:0007669"/>
    <property type="project" value="TreeGrafter"/>
</dbReference>
<feature type="compositionally biased region" description="Low complexity" evidence="11">
    <location>
        <begin position="21"/>
        <end position="34"/>
    </location>
</feature>
<dbReference type="Gene3D" id="3.40.50.300">
    <property type="entry name" value="P-loop containing nucleotide triphosphate hydrolases"/>
    <property type="match status" value="1"/>
</dbReference>
<evidence type="ECO:0000256" key="2">
    <source>
        <dbReference type="ARBA" id="ARBA00005417"/>
    </source>
</evidence>
<dbReference type="NCBIfam" id="TIGR01166">
    <property type="entry name" value="cbiO"/>
    <property type="match status" value="1"/>
</dbReference>
<evidence type="ECO:0000313" key="13">
    <source>
        <dbReference type="EMBL" id="WNY23273.1"/>
    </source>
</evidence>
<evidence type="ECO:0000259" key="12">
    <source>
        <dbReference type="PROSITE" id="PS50893"/>
    </source>
</evidence>
<keyword evidence="6 10" id="KW-0067">ATP-binding</keyword>
<feature type="compositionally biased region" description="Basic and acidic residues" evidence="11">
    <location>
        <begin position="1"/>
        <end position="17"/>
    </location>
</feature>
<accession>A0AA97A1I0</accession>
<evidence type="ECO:0000256" key="5">
    <source>
        <dbReference type="ARBA" id="ARBA00022741"/>
    </source>
</evidence>
<dbReference type="CDD" id="cd03225">
    <property type="entry name" value="ABC_cobalt_CbiO_domain1"/>
    <property type="match status" value="1"/>
</dbReference>
<dbReference type="GO" id="GO:0016887">
    <property type="term" value="F:ATP hydrolysis activity"/>
    <property type="evidence" value="ECO:0007669"/>
    <property type="project" value="InterPro"/>
</dbReference>
<dbReference type="SMART" id="SM00382">
    <property type="entry name" value="AAA"/>
    <property type="match status" value="1"/>
</dbReference>
<evidence type="ECO:0000313" key="14">
    <source>
        <dbReference type="Proteomes" id="UP001302978"/>
    </source>
</evidence>
<comment type="function">
    <text evidence="10">Part of an ABC transporter complex. Responsible for energy coupling to the transport system.</text>
</comment>
<keyword evidence="5 10" id="KW-0547">Nucleotide-binding</keyword>
<gene>
    <name evidence="13" type="primary">btuD_3</name>
    <name evidence="13" type="ORF">MmiHf6_05780</name>
</gene>
<feature type="region of interest" description="Disordered" evidence="11">
    <location>
        <begin position="1"/>
        <end position="37"/>
    </location>
</feature>
<evidence type="ECO:0000256" key="4">
    <source>
        <dbReference type="ARBA" id="ARBA00022475"/>
    </source>
</evidence>
<evidence type="ECO:0000256" key="1">
    <source>
        <dbReference type="ARBA" id="ARBA00004202"/>
    </source>
</evidence>
<sequence>MNGSEKMTEIDMCEKTITEPSSESVAESAASKSAAADENKKPVLSVKNLTYHYPKNKMALDDVSFDIYSGEKVAVVGPNGAGKTTLFLHMNSTIKSKGQVFIDGKDVADMNPTERVKEVGIMFADPDNQLFMPTVFDDVAFGPLNLGLSKDEVEQRVDEALEMTGITELKTRVPHHLSLGQKKKVVLASIISMKPKVLVLDEPTANLDPKSKRDVLDIVNKLNAEGMTIVISTHDVNLLSELAEKVYVLNKRIIETGTPRDIFSNSNLLEENNLEASDIFKFFRLLTSIGFDCDELPLCFEDAVNEILKQMEENGGHIHLHTHDHSHETMLKLREQFQYRIERID</sequence>
<comment type="subcellular location">
    <subcellularLocation>
        <location evidence="1 10">Cell membrane</location>
        <topology evidence="1 10">Peripheral membrane protein</topology>
    </subcellularLocation>
</comment>
<dbReference type="Proteomes" id="UP001302978">
    <property type="component" value="Chromosome"/>
</dbReference>
<dbReference type="InterPro" id="IPR015856">
    <property type="entry name" value="ABC_transpr_CbiO/EcfA_su"/>
</dbReference>
<keyword evidence="3 10" id="KW-0813">Transport</keyword>
<keyword evidence="7" id="KW-1278">Translocase</keyword>
<keyword evidence="14" id="KW-1185">Reference proteome</keyword>
<dbReference type="GO" id="GO:0043190">
    <property type="term" value="C:ATP-binding cassette (ABC) transporter complex"/>
    <property type="evidence" value="ECO:0007669"/>
    <property type="project" value="TreeGrafter"/>
</dbReference>
<dbReference type="AlphaFoldDB" id="A0AA97A1I0"/>
<dbReference type="InterPro" id="IPR005876">
    <property type="entry name" value="Co_trans_ATP-bd"/>
</dbReference>